<proteinExistence type="predicted"/>
<evidence type="ECO:0000313" key="2">
    <source>
        <dbReference type="Proteomes" id="UP001281761"/>
    </source>
</evidence>
<accession>A0ABQ9WTN4</accession>
<name>A0ABQ9WTN4_9EUKA</name>
<dbReference type="EMBL" id="JARBJD010000378">
    <property type="protein sequence ID" value="KAK2942859.1"/>
    <property type="molecule type" value="Genomic_DNA"/>
</dbReference>
<organism evidence="1 2">
    <name type="scientific">Blattamonas nauphoetae</name>
    <dbReference type="NCBI Taxonomy" id="2049346"/>
    <lineage>
        <taxon>Eukaryota</taxon>
        <taxon>Metamonada</taxon>
        <taxon>Preaxostyla</taxon>
        <taxon>Oxymonadida</taxon>
        <taxon>Blattamonas</taxon>
    </lineage>
</organism>
<gene>
    <name evidence="1" type="ORF">BLNAU_22220</name>
</gene>
<evidence type="ECO:0000313" key="1">
    <source>
        <dbReference type="EMBL" id="KAK2942859.1"/>
    </source>
</evidence>
<keyword evidence="2" id="KW-1185">Reference proteome</keyword>
<reference evidence="1 2" key="1">
    <citation type="journal article" date="2022" name="bioRxiv">
        <title>Genomics of Preaxostyla Flagellates Illuminates Evolutionary Transitions and the Path Towards Mitochondrial Loss.</title>
        <authorList>
            <person name="Novak L.V.F."/>
            <person name="Treitli S.C."/>
            <person name="Pyrih J."/>
            <person name="Halakuc P."/>
            <person name="Pipaliya S.V."/>
            <person name="Vacek V."/>
            <person name="Brzon O."/>
            <person name="Soukal P."/>
            <person name="Eme L."/>
            <person name="Dacks J.B."/>
            <person name="Karnkowska A."/>
            <person name="Elias M."/>
            <person name="Hampl V."/>
        </authorList>
    </citation>
    <scope>NUCLEOTIDE SEQUENCE [LARGE SCALE GENOMIC DNA]</scope>
    <source>
        <strain evidence="1">NAU3</strain>
        <tissue evidence="1">Gut</tissue>
    </source>
</reference>
<sequence length="142" mass="16056">MFQWSELALPLRNSHYLSSITTPDPLARPGTERGAILRLRHEMPRQSSLNALSRLLIDSQIPQKSLMTILVPIIDQLIFTKVDFDDEFVEVVNMLLEGAGRMTRNGKRHTNLNWKNPFPASSFCAPHAALHSTDPHPRQSSC</sequence>
<comment type="caution">
    <text evidence="1">The sequence shown here is derived from an EMBL/GenBank/DDBJ whole genome shotgun (WGS) entry which is preliminary data.</text>
</comment>
<protein>
    <submittedName>
        <fullName evidence="1">Uncharacterized protein</fullName>
    </submittedName>
</protein>
<dbReference type="Proteomes" id="UP001281761">
    <property type="component" value="Unassembled WGS sequence"/>
</dbReference>